<keyword evidence="4" id="KW-1185">Reference proteome</keyword>
<evidence type="ECO:0000313" key="4">
    <source>
        <dbReference type="Proteomes" id="UP000610746"/>
    </source>
</evidence>
<keyword evidence="1" id="KW-0732">Signal</keyword>
<evidence type="ECO:0000256" key="1">
    <source>
        <dbReference type="SAM" id="SignalP"/>
    </source>
</evidence>
<dbReference type="Gene3D" id="3.10.450.360">
    <property type="match status" value="1"/>
</dbReference>
<feature type="signal peptide" evidence="1">
    <location>
        <begin position="1"/>
        <end position="21"/>
    </location>
</feature>
<sequence>MKKSAIVLSIIFALGAGTVTAQQMSKKDEVPVAVKNAFKKDYPQVKKVKWDDEHGTYEAEFKMGNKDMSVTYSKSGMKEETETSLKVTELPKSVISYVAQKKYGKIKEAARIVKADGSVVYEAEVKSGDLLFNENGSFNSLKIEKD</sequence>
<evidence type="ECO:0000313" key="3">
    <source>
        <dbReference type="EMBL" id="NRS94025.1"/>
    </source>
</evidence>
<accession>A0A8J8GB80</accession>
<feature type="chain" id="PRO_5035233868" evidence="1">
    <location>
        <begin position="22"/>
        <end position="146"/>
    </location>
</feature>
<dbReference type="InterPro" id="IPR021533">
    <property type="entry name" value="PepSY-like"/>
</dbReference>
<comment type="caution">
    <text evidence="3">The sequence shown here is derived from an EMBL/GenBank/DDBJ whole genome shotgun (WGS) entry which is preliminary data.</text>
</comment>
<dbReference type="Proteomes" id="UP000610746">
    <property type="component" value="Unassembled WGS sequence"/>
</dbReference>
<reference evidence="3" key="1">
    <citation type="submission" date="2020-05" db="EMBL/GenBank/DDBJ databases">
        <title>Genomic Encyclopedia of Type Strains, Phase IV (KMG-V): Genome sequencing to study the core and pangenomes of soil and plant-associated prokaryotes.</title>
        <authorList>
            <person name="Whitman W."/>
        </authorList>
    </citation>
    <scope>NUCLEOTIDE SEQUENCE</scope>
    <source>
        <strain evidence="3">16F</strain>
    </source>
</reference>
<dbReference type="SUPFAM" id="SSF160574">
    <property type="entry name" value="BT0923-like"/>
    <property type="match status" value="1"/>
</dbReference>
<proteinExistence type="predicted"/>
<dbReference type="AlphaFoldDB" id="A0A8J8GB80"/>
<protein>
    <submittedName>
        <fullName evidence="3">Putative membrane protein YkoI</fullName>
    </submittedName>
</protein>
<name>A0A8J8GB80_9FLAO</name>
<dbReference type="Pfam" id="PF11396">
    <property type="entry name" value="PepSY_like"/>
    <property type="match status" value="1"/>
</dbReference>
<dbReference type="RefSeq" id="WP_173780561.1">
    <property type="nucleotide sequence ID" value="NZ_JABSNO010000038.1"/>
</dbReference>
<dbReference type="EMBL" id="JABSNO010000038">
    <property type="protein sequence ID" value="NRS94025.1"/>
    <property type="molecule type" value="Genomic_DNA"/>
</dbReference>
<evidence type="ECO:0000259" key="2">
    <source>
        <dbReference type="Pfam" id="PF11396"/>
    </source>
</evidence>
<organism evidence="3 4">
    <name type="scientific">Frigoriflavimonas asaccharolytica</name>
    <dbReference type="NCBI Taxonomy" id="2735899"/>
    <lineage>
        <taxon>Bacteria</taxon>
        <taxon>Pseudomonadati</taxon>
        <taxon>Bacteroidota</taxon>
        <taxon>Flavobacteriia</taxon>
        <taxon>Flavobacteriales</taxon>
        <taxon>Weeksellaceae</taxon>
        <taxon>Frigoriflavimonas</taxon>
    </lineage>
</organism>
<feature type="domain" description="Putative beta-lactamase-inhibitor-like PepSY-like" evidence="2">
    <location>
        <begin position="56"/>
        <end position="138"/>
    </location>
</feature>
<gene>
    <name evidence="3" type="ORF">HNQ03_003125</name>
</gene>